<dbReference type="KEGG" id="gce:KYE46_11800"/>
<dbReference type="AlphaFoldDB" id="A0A8F6YA54"/>
<accession>A0A8F6YA54</accession>
<evidence type="ECO:0000313" key="3">
    <source>
        <dbReference type="EMBL" id="QXT38616.1"/>
    </source>
</evidence>
<protein>
    <submittedName>
        <fullName evidence="3">Uncharacterized protein</fullName>
    </submittedName>
</protein>
<evidence type="ECO:0000313" key="4">
    <source>
        <dbReference type="Proteomes" id="UP000825009"/>
    </source>
</evidence>
<feature type="region of interest" description="Disordered" evidence="1">
    <location>
        <begin position="34"/>
        <end position="60"/>
    </location>
</feature>
<reference evidence="3 4" key="1">
    <citation type="submission" date="2021-07" db="EMBL/GenBank/DDBJ databases">
        <title>A novel Jannaschia species isolated from marine dinoflagellate Ceratoperidinium margalefii.</title>
        <authorList>
            <person name="Jiang Y."/>
            <person name="Li Z."/>
        </authorList>
    </citation>
    <scope>NUCLEOTIDE SEQUENCE [LARGE SCALE GENOMIC DNA]</scope>
    <source>
        <strain evidence="3 4">J12C1-MA-4</strain>
    </source>
</reference>
<name>A0A8F6YA54_9RHOB</name>
<gene>
    <name evidence="3" type="ORF">KYE46_11800</name>
</gene>
<dbReference type="Proteomes" id="UP000825009">
    <property type="component" value="Chromosome"/>
</dbReference>
<evidence type="ECO:0000256" key="1">
    <source>
        <dbReference type="SAM" id="MobiDB-lite"/>
    </source>
</evidence>
<keyword evidence="2" id="KW-0812">Transmembrane</keyword>
<proteinExistence type="predicted"/>
<feature type="compositionally biased region" description="Basic residues" evidence="1">
    <location>
        <begin position="37"/>
        <end position="60"/>
    </location>
</feature>
<feature type="transmembrane region" description="Helical" evidence="2">
    <location>
        <begin position="6"/>
        <end position="27"/>
    </location>
</feature>
<evidence type="ECO:0000256" key="2">
    <source>
        <dbReference type="SAM" id="Phobius"/>
    </source>
</evidence>
<keyword evidence="2" id="KW-1133">Transmembrane helix</keyword>
<organism evidence="3 4">
    <name type="scientific">Gymnodinialimonas ceratoperidinii</name>
    <dbReference type="NCBI Taxonomy" id="2856823"/>
    <lineage>
        <taxon>Bacteria</taxon>
        <taxon>Pseudomonadati</taxon>
        <taxon>Pseudomonadota</taxon>
        <taxon>Alphaproteobacteria</taxon>
        <taxon>Rhodobacterales</taxon>
        <taxon>Paracoccaceae</taxon>
        <taxon>Gymnodinialimonas</taxon>
    </lineage>
</organism>
<keyword evidence="4" id="KW-1185">Reference proteome</keyword>
<dbReference type="EMBL" id="CP079194">
    <property type="protein sequence ID" value="QXT38616.1"/>
    <property type="molecule type" value="Genomic_DNA"/>
</dbReference>
<sequence length="60" mass="6820">MKIMLWAFGGVAALAIGIIIIAAWAVFRRDAEEPNARYRRKRRPGKPPRHGPRRGVPKSR</sequence>
<dbReference type="RefSeq" id="WP_219000812.1">
    <property type="nucleotide sequence ID" value="NZ_CP079194.1"/>
</dbReference>
<keyword evidence="2" id="KW-0472">Membrane</keyword>